<sequence length="281" mass="32300">MVYNYSAEGFNDLSLSADFSKPSLPPKVDRDEKTLDIDTVDVGDRGPRSRTVEAILLLLYVRPMKSSEIAKILGKSSKLVSSYLSYWKTRGYVAYRSGYWMLTKQGEEHARMFIESLGVPVISPQDVVLLAHKLINEQVQSTINNWSQLKKAQHETEIQQFTAKLTDNKIGKQSHINLQPSTIQKALNCVTKILESKDLLEDEMLLMNHLIKHYIEWGSTYLYLDQIAEELHYQAQELMAILRKLQSKRLVYLYTDRRFGVRVGLGKSFKQLLDQCIAKQP</sequence>
<evidence type="ECO:0000313" key="1">
    <source>
        <dbReference type="EMBL" id="HGQ35876.1"/>
    </source>
</evidence>
<comment type="caution">
    <text evidence="2">The sequence shown here is derived from an EMBL/GenBank/DDBJ whole genome shotgun (WGS) entry which is preliminary data.</text>
</comment>
<protein>
    <submittedName>
        <fullName evidence="2">Replication initiator protein WhiP</fullName>
    </submittedName>
</protein>
<reference evidence="2" key="1">
    <citation type="journal article" date="2020" name="mSystems">
        <title>Genome- and Community-Level Interaction Insights into Carbon Utilization and Element Cycling Functions of Hydrothermarchaeota in Hydrothermal Sediment.</title>
        <authorList>
            <person name="Zhou Z."/>
            <person name="Liu Y."/>
            <person name="Xu W."/>
            <person name="Pan J."/>
            <person name="Luo Z.H."/>
            <person name="Li M."/>
        </authorList>
    </citation>
    <scope>NUCLEOTIDE SEQUENCE [LARGE SCALE GENOMIC DNA]</scope>
    <source>
        <strain evidence="2">SpSt-637</strain>
        <strain evidence="1">SpSt-667</strain>
    </source>
</reference>
<name>A0A7C4NJB9_9CREN</name>
<dbReference type="SUPFAM" id="SSF46785">
    <property type="entry name" value="Winged helix' DNA-binding domain"/>
    <property type="match status" value="1"/>
</dbReference>
<evidence type="ECO:0000313" key="2">
    <source>
        <dbReference type="EMBL" id="HGQ64163.1"/>
    </source>
</evidence>
<dbReference type="AlphaFoldDB" id="A0A7C4NJB9"/>
<dbReference type="EMBL" id="DTCK01000026">
    <property type="protein sequence ID" value="HGQ35876.1"/>
    <property type="molecule type" value="Genomic_DNA"/>
</dbReference>
<gene>
    <name evidence="2" type="ORF">ENU08_02835</name>
    <name evidence="1" type="ORF">ENU41_04280</name>
</gene>
<proteinExistence type="predicted"/>
<organism evidence="2">
    <name type="scientific">Ignisphaera aggregans</name>
    <dbReference type="NCBI Taxonomy" id="334771"/>
    <lineage>
        <taxon>Archaea</taxon>
        <taxon>Thermoproteota</taxon>
        <taxon>Thermoprotei</taxon>
        <taxon>Desulfurococcales</taxon>
        <taxon>Desulfurococcaceae</taxon>
        <taxon>Ignisphaera</taxon>
    </lineage>
</organism>
<dbReference type="InterPro" id="IPR036390">
    <property type="entry name" value="WH_DNA-bd_sf"/>
</dbReference>
<dbReference type="EMBL" id="DTBD01000021">
    <property type="protein sequence ID" value="HGQ64163.1"/>
    <property type="molecule type" value="Genomic_DNA"/>
</dbReference>
<accession>A0A7C4NJB9</accession>